<dbReference type="InterPro" id="IPR000953">
    <property type="entry name" value="Chromo/chromo_shadow_dom"/>
</dbReference>
<dbReference type="Pfam" id="PF24626">
    <property type="entry name" value="SH3_Tf2-1"/>
    <property type="match status" value="1"/>
</dbReference>
<dbReference type="PANTHER" id="PTHR46148">
    <property type="entry name" value="CHROMO DOMAIN-CONTAINING PROTEIN"/>
    <property type="match status" value="1"/>
</dbReference>
<dbReference type="InterPro" id="IPR036397">
    <property type="entry name" value="RNaseH_sf"/>
</dbReference>
<evidence type="ECO:0000313" key="2">
    <source>
        <dbReference type="EMBL" id="RVW27711.1"/>
    </source>
</evidence>
<name>A0A438CX07_VITVI</name>
<organism evidence="2 3">
    <name type="scientific">Vitis vinifera</name>
    <name type="common">Grape</name>
    <dbReference type="NCBI Taxonomy" id="29760"/>
    <lineage>
        <taxon>Eukaryota</taxon>
        <taxon>Viridiplantae</taxon>
        <taxon>Streptophyta</taxon>
        <taxon>Embryophyta</taxon>
        <taxon>Tracheophyta</taxon>
        <taxon>Spermatophyta</taxon>
        <taxon>Magnoliopsida</taxon>
        <taxon>eudicotyledons</taxon>
        <taxon>Gunneridae</taxon>
        <taxon>Pentapetalae</taxon>
        <taxon>rosids</taxon>
        <taxon>Vitales</taxon>
        <taxon>Vitaceae</taxon>
        <taxon>Viteae</taxon>
        <taxon>Vitis</taxon>
    </lineage>
</organism>
<dbReference type="InterPro" id="IPR016197">
    <property type="entry name" value="Chromo-like_dom_sf"/>
</dbReference>
<feature type="domain" description="Chromo" evidence="1">
    <location>
        <begin position="728"/>
        <end position="778"/>
    </location>
</feature>
<gene>
    <name evidence="2" type="ORF">CK203_112459</name>
</gene>
<evidence type="ECO:0000313" key="3">
    <source>
        <dbReference type="Proteomes" id="UP000288805"/>
    </source>
</evidence>
<dbReference type="InterPro" id="IPR041577">
    <property type="entry name" value="RT_RNaseH_2"/>
</dbReference>
<dbReference type="Gene3D" id="3.30.420.10">
    <property type="entry name" value="Ribonuclease H-like superfamily/Ribonuclease H"/>
    <property type="match status" value="1"/>
</dbReference>
<evidence type="ECO:0000259" key="1">
    <source>
        <dbReference type="PROSITE" id="PS50013"/>
    </source>
</evidence>
<dbReference type="GO" id="GO:0003676">
    <property type="term" value="F:nucleic acid binding"/>
    <property type="evidence" value="ECO:0007669"/>
    <property type="project" value="InterPro"/>
</dbReference>
<dbReference type="PANTHER" id="PTHR46148:SF52">
    <property type="entry name" value="OS04G0603800 PROTEIN"/>
    <property type="match status" value="1"/>
</dbReference>
<reference evidence="2 3" key="1">
    <citation type="journal article" date="2018" name="PLoS Genet.">
        <title>Population sequencing reveals clonal diversity and ancestral inbreeding in the grapevine cultivar Chardonnay.</title>
        <authorList>
            <person name="Roach M.J."/>
            <person name="Johnson D.L."/>
            <person name="Bohlmann J."/>
            <person name="van Vuuren H.J."/>
            <person name="Jones S.J."/>
            <person name="Pretorius I.S."/>
            <person name="Schmidt S.A."/>
            <person name="Borneman A.R."/>
        </authorList>
    </citation>
    <scope>NUCLEOTIDE SEQUENCE [LARGE SCALE GENOMIC DNA]</scope>
    <source>
        <strain evidence="3">cv. Chardonnay</strain>
        <tissue evidence="2">Leaf</tissue>
    </source>
</reference>
<dbReference type="Pfam" id="PF17919">
    <property type="entry name" value="RT_RNaseH_2"/>
    <property type="match status" value="1"/>
</dbReference>
<dbReference type="InterPro" id="IPR056924">
    <property type="entry name" value="SH3_Tf2-1"/>
</dbReference>
<dbReference type="InterPro" id="IPR043502">
    <property type="entry name" value="DNA/RNA_pol_sf"/>
</dbReference>
<dbReference type="Proteomes" id="UP000288805">
    <property type="component" value="Unassembled WGS sequence"/>
</dbReference>
<dbReference type="PROSITE" id="PS50013">
    <property type="entry name" value="CHROMO_2"/>
    <property type="match status" value="1"/>
</dbReference>
<dbReference type="InterPro" id="IPR012337">
    <property type="entry name" value="RNaseH-like_sf"/>
</dbReference>
<dbReference type="Gene3D" id="2.40.50.40">
    <property type="match status" value="1"/>
</dbReference>
<dbReference type="InterPro" id="IPR023780">
    <property type="entry name" value="Chromo_domain"/>
</dbReference>
<dbReference type="EMBL" id="QGNW01001942">
    <property type="protein sequence ID" value="RVW27711.1"/>
    <property type="molecule type" value="Genomic_DNA"/>
</dbReference>
<dbReference type="SUPFAM" id="SSF56672">
    <property type="entry name" value="DNA/RNA polymerases"/>
    <property type="match status" value="1"/>
</dbReference>
<dbReference type="SUPFAM" id="SSF54160">
    <property type="entry name" value="Chromo domain-like"/>
    <property type="match status" value="1"/>
</dbReference>
<dbReference type="AlphaFoldDB" id="A0A438CX07"/>
<protein>
    <recommendedName>
        <fullName evidence="1">Chromo domain-containing protein</fullName>
    </recommendedName>
</protein>
<accession>A0A438CX07</accession>
<dbReference type="Pfam" id="PF00385">
    <property type="entry name" value="Chromo"/>
    <property type="match status" value="1"/>
</dbReference>
<sequence length="778" mass="87884">MTPREFFYPKLELDFYQSMTTRGVPSPTSIHFTIDRRHGILEARDIAEALQIPFEPVDPSAFRQWSPISQRDMVCILSKGTFIDLILLRKKLPPGMLLVDGATFQPLSLTAFGIEVMSYLGCFVPHIKGLLLWPTPLDHGLLIHFEEKLADYFAPPGAHPMVAPPEPPQTEQAQYTPVPTEQGELLTETIPPAPASPTSAQLVPMPEAISAASPMTPIVPSVQHLGLLPPPQPDLLASSEPLAPVEDTIPAEDTTTAKVQIRHLRRPTDAIALVDPQDEPQQLTQSQLHLRMHHLHLRLPLLDHRTSLYLIVFTYYISGDYSISLRRYHFLPLFSIALDTLRAMLILVGGRVEEGSIVNNARCLGIEFQSQKSGVKSEELVVERSLKLDALNLDCQKTSEDDFSGDEWLSFTFLRVMETRFSFKSLRITLNGQYLIHGCSLVIKYEPLEGLDLVLGIQWLEQLGLVMCNWQKMTMEFQWEDQECHIVTNQGVKMDQRNIEWNDEAEHAFLELNHAMTTTPILAMPNFNEPFTVETNAFAERIGVVLGSPILNALVVLHVELWEDIKSTGKDHPYMDCLCQLAHNNLGQPYSWWDGLPSSHGRNTIRVVVDHLSKYAHFLPLSHPFTANVVVEKFVEGIVKLHGMPRSIFNDKDLISSANSAHQKLASKYYGPYLIEERVGVVAYKLKLPDSVRLHPAFHVSLLRKKLGDGSVISSEFPPLSNEGTLVIEPEAILDTRWVKRRAKFSEESLVKWRMLAVEDATWESTDELLQQFPNWKP</sequence>
<proteinExistence type="predicted"/>
<dbReference type="SUPFAM" id="SSF53098">
    <property type="entry name" value="Ribonuclease H-like"/>
    <property type="match status" value="1"/>
</dbReference>
<comment type="caution">
    <text evidence="2">The sequence shown here is derived from an EMBL/GenBank/DDBJ whole genome shotgun (WGS) entry which is preliminary data.</text>
</comment>